<dbReference type="RefSeq" id="XP_010445557.1">
    <property type="nucleotide sequence ID" value="XM_010447255.1"/>
</dbReference>
<dbReference type="Proteomes" id="UP000694864">
    <property type="component" value="Chromosome 11"/>
</dbReference>
<organism evidence="2 3">
    <name type="scientific">Camelina sativa</name>
    <name type="common">False flax</name>
    <name type="synonym">Myagrum sativum</name>
    <dbReference type="NCBI Taxonomy" id="90675"/>
    <lineage>
        <taxon>Eukaryota</taxon>
        <taxon>Viridiplantae</taxon>
        <taxon>Streptophyta</taxon>
        <taxon>Embryophyta</taxon>
        <taxon>Tracheophyta</taxon>
        <taxon>Spermatophyta</taxon>
        <taxon>Magnoliopsida</taxon>
        <taxon>eudicotyledons</taxon>
        <taxon>Gunneridae</taxon>
        <taxon>Pentapetalae</taxon>
        <taxon>rosids</taxon>
        <taxon>malvids</taxon>
        <taxon>Brassicales</taxon>
        <taxon>Brassicaceae</taxon>
        <taxon>Camelineae</taxon>
        <taxon>Camelina</taxon>
    </lineage>
</organism>
<feature type="domain" description="DUF577" evidence="1">
    <location>
        <begin position="97"/>
        <end position="264"/>
    </location>
</feature>
<evidence type="ECO:0000313" key="3">
    <source>
        <dbReference type="RefSeq" id="XP_010445557.1"/>
    </source>
</evidence>
<name>A0ABM0USI7_CAMSA</name>
<proteinExistence type="predicted"/>
<dbReference type="GeneID" id="104728242"/>
<reference evidence="2" key="1">
    <citation type="journal article" date="2014" name="Nat. Commun.">
        <title>The emerging biofuel crop Camelina sativa retains a highly undifferentiated hexaploid genome structure.</title>
        <authorList>
            <person name="Kagale S."/>
            <person name="Koh C."/>
            <person name="Nixon J."/>
            <person name="Bollina V."/>
            <person name="Clarke W.E."/>
            <person name="Tuteja R."/>
            <person name="Spillane C."/>
            <person name="Robinson S.J."/>
            <person name="Links M.G."/>
            <person name="Clarke C."/>
            <person name="Higgins E.E."/>
            <person name="Huebert T."/>
            <person name="Sharpe A.G."/>
            <person name="Parkin I.A."/>
        </authorList>
    </citation>
    <scope>NUCLEOTIDE SEQUENCE [LARGE SCALE GENOMIC DNA]</scope>
    <source>
        <strain evidence="2">cv. DH55</strain>
    </source>
</reference>
<dbReference type="InterPro" id="IPR007598">
    <property type="entry name" value="DUF577"/>
</dbReference>
<dbReference type="Pfam" id="PF04510">
    <property type="entry name" value="DUF577"/>
    <property type="match status" value="1"/>
</dbReference>
<gene>
    <name evidence="3" type="primary">LOC104728242</name>
</gene>
<reference evidence="3" key="2">
    <citation type="submission" date="2025-08" db="UniProtKB">
        <authorList>
            <consortium name="RefSeq"/>
        </authorList>
    </citation>
    <scope>IDENTIFICATION</scope>
    <source>
        <tissue evidence="3">Leaf</tissue>
    </source>
</reference>
<sequence length="344" mass="40625">MSLYDYTKDQCRFLSTLMIKIEGEIPAIKPLDDLKSRREEFDCGWNDHLKNLSSLEVLRIFTSTELEDRSREIAIRRLSVLLSDHTSEKVPIDIAEMRQIQPLLISCLKEEGISDSMFKVLGEVVNHVTYEMMVYHDDKCYELSGYITGCKIEFERVVYVFQCVRMPLSDDNFVNPVLENLLPMIRTRLDPPREFFVDHICWVLAFMSAFLIENLDYTEIVVEIAHKMINSVRKLVERGMEVGILKRTFTDVETIVKKQLEWYRELEYNFLKGLLWRLYAIKGMKWESKIVLWKINVIVEKGVDNMHKELPEEDEFDWLNLTDDVTMTSKKKRRKNCQRLSLIG</sequence>
<keyword evidence="2" id="KW-1185">Reference proteome</keyword>
<evidence type="ECO:0000259" key="1">
    <source>
        <dbReference type="Pfam" id="PF04510"/>
    </source>
</evidence>
<accession>A0ABM0USI7</accession>
<evidence type="ECO:0000313" key="2">
    <source>
        <dbReference type="Proteomes" id="UP000694864"/>
    </source>
</evidence>
<protein>
    <submittedName>
        <fullName evidence="3">Uncharacterized protein LOC104728242</fullName>
    </submittedName>
</protein>